<protein>
    <recommendedName>
        <fullName evidence="8">Bacterial extracellular solute-binding protein</fullName>
    </recommendedName>
</protein>
<organism evidence="6 7">
    <name type="scientific">Actinomyces glycerinitolerans</name>
    <dbReference type="NCBI Taxonomy" id="1892869"/>
    <lineage>
        <taxon>Bacteria</taxon>
        <taxon>Bacillati</taxon>
        <taxon>Actinomycetota</taxon>
        <taxon>Actinomycetes</taxon>
        <taxon>Actinomycetales</taxon>
        <taxon>Actinomycetaceae</taxon>
        <taxon>Actinomyces</taxon>
    </lineage>
</organism>
<evidence type="ECO:0000256" key="3">
    <source>
        <dbReference type="ARBA" id="ARBA00022448"/>
    </source>
</evidence>
<keyword evidence="7" id="KW-1185">Reference proteome</keyword>
<evidence type="ECO:0000256" key="1">
    <source>
        <dbReference type="ARBA" id="ARBA00004196"/>
    </source>
</evidence>
<feature type="chain" id="PRO_5038379483" description="Bacterial extracellular solute-binding protein" evidence="5">
    <location>
        <begin position="24"/>
        <end position="438"/>
    </location>
</feature>
<dbReference type="Pfam" id="PF01547">
    <property type="entry name" value="SBP_bac_1"/>
    <property type="match status" value="1"/>
</dbReference>
<reference evidence="7" key="1">
    <citation type="submission" date="2016-09" db="EMBL/GenBank/DDBJ databases">
        <authorList>
            <person name="Strepis N."/>
        </authorList>
    </citation>
    <scope>NUCLEOTIDE SEQUENCE [LARGE SCALE GENOMIC DNA]</scope>
</reference>
<dbReference type="PANTHER" id="PTHR43649:SF31">
    <property type="entry name" value="SN-GLYCEROL-3-PHOSPHATE-BINDING PERIPLASMIC PROTEIN UGPB"/>
    <property type="match status" value="1"/>
</dbReference>
<dbReference type="Gene3D" id="3.40.190.10">
    <property type="entry name" value="Periplasmic binding protein-like II"/>
    <property type="match status" value="1"/>
</dbReference>
<dbReference type="EMBL" id="FQTT01000015">
    <property type="protein sequence ID" value="SHE26722.1"/>
    <property type="molecule type" value="Genomic_DNA"/>
</dbReference>
<accession>A0A1M4S3B9</accession>
<dbReference type="InterPro" id="IPR006059">
    <property type="entry name" value="SBP"/>
</dbReference>
<dbReference type="InterPro" id="IPR050490">
    <property type="entry name" value="Bact_solute-bd_prot1"/>
</dbReference>
<dbReference type="STRING" id="1892869.ACGLYG10_2976"/>
<proteinExistence type="inferred from homology"/>
<dbReference type="InterPro" id="IPR006311">
    <property type="entry name" value="TAT_signal"/>
</dbReference>
<evidence type="ECO:0000313" key="7">
    <source>
        <dbReference type="Proteomes" id="UP000184291"/>
    </source>
</evidence>
<dbReference type="GO" id="GO:0030313">
    <property type="term" value="C:cell envelope"/>
    <property type="evidence" value="ECO:0007669"/>
    <property type="project" value="UniProtKB-SubCell"/>
</dbReference>
<dbReference type="PROSITE" id="PS51318">
    <property type="entry name" value="TAT"/>
    <property type="match status" value="1"/>
</dbReference>
<dbReference type="SUPFAM" id="SSF53850">
    <property type="entry name" value="Periplasmic binding protein-like II"/>
    <property type="match status" value="1"/>
</dbReference>
<evidence type="ECO:0008006" key="8">
    <source>
        <dbReference type="Google" id="ProtNLM"/>
    </source>
</evidence>
<evidence type="ECO:0000313" key="6">
    <source>
        <dbReference type="EMBL" id="SHE26722.1"/>
    </source>
</evidence>
<keyword evidence="4 5" id="KW-0732">Signal</keyword>
<evidence type="ECO:0000256" key="2">
    <source>
        <dbReference type="ARBA" id="ARBA00008520"/>
    </source>
</evidence>
<dbReference type="RefSeq" id="WP_073333633.1">
    <property type="nucleotide sequence ID" value="NZ_FQTT01000015.1"/>
</dbReference>
<keyword evidence="3" id="KW-0813">Transport</keyword>
<feature type="signal peptide" evidence="5">
    <location>
        <begin position="1"/>
        <end position="23"/>
    </location>
</feature>
<dbReference type="OrthoDB" id="2510110at2"/>
<name>A0A1M4S3B9_9ACTO</name>
<comment type="subcellular location">
    <subcellularLocation>
        <location evidence="1">Cell envelope</location>
    </subcellularLocation>
</comment>
<dbReference type="AlphaFoldDB" id="A0A1M4S3B9"/>
<evidence type="ECO:0000256" key="4">
    <source>
        <dbReference type="ARBA" id="ARBA00022729"/>
    </source>
</evidence>
<evidence type="ECO:0000256" key="5">
    <source>
        <dbReference type="SAM" id="SignalP"/>
    </source>
</evidence>
<dbReference type="Proteomes" id="UP000184291">
    <property type="component" value="Unassembled WGS sequence"/>
</dbReference>
<dbReference type="PROSITE" id="PS51257">
    <property type="entry name" value="PROKAR_LIPOPROTEIN"/>
    <property type="match status" value="1"/>
</dbReference>
<gene>
    <name evidence="6" type="ORF">ACGLYG10_2976</name>
</gene>
<comment type="similarity">
    <text evidence="2">Belongs to the bacterial solute-binding protein 1 family.</text>
</comment>
<dbReference type="PANTHER" id="PTHR43649">
    <property type="entry name" value="ARABINOSE-BINDING PROTEIN-RELATED"/>
    <property type="match status" value="1"/>
</dbReference>
<sequence>MSHLITRRTALGVGSAAILATLAACGSSKSNGSSGSQATVGTDAEVELTFAGWSLDTTPEFQALADAFTAANPNITITVKEYSAQDYDTQLTTDLSAGSAPDVFPIKNLLRYYYYMSNGQLMDLSDMAAGFDGDEAIDLTYLEYDSKYFALPYRQDSWLLFYNKDAFAQAGVEEPDGSWTWEDYKQAASKITAAGEMKGAYHHTWQSVVQGFALAQYPDADLTSGDYSYLKPFYETALEMQDSGDVETFATAQAQSLTYQAQFGTQKAAMMPMGSWFIATLLEQQSTGDADEFEWGLAPIPQYESGHEDAPITFGDPTSLAVNAALEGDKASAAKAFVAFATGEEGARAMAAIGITPAYFSETIESTFFDLDGMPQDDLSKLAFSTHDTRPENPVSETVNDIQTILNDTHSEIMTATTPVDEALSKAGEDIKGQGLTA</sequence>